<evidence type="ECO:0000256" key="3">
    <source>
        <dbReference type="ARBA" id="ARBA00022723"/>
    </source>
</evidence>
<dbReference type="Proteomes" id="UP001344658">
    <property type="component" value="Unassembled WGS sequence"/>
</dbReference>
<proteinExistence type="predicted"/>
<evidence type="ECO:0000256" key="2">
    <source>
        <dbReference type="ARBA" id="ARBA00022691"/>
    </source>
</evidence>
<gene>
    <name evidence="7" type="ORF">V2S66_17110</name>
</gene>
<dbReference type="InterPro" id="IPR007197">
    <property type="entry name" value="rSAM"/>
</dbReference>
<dbReference type="InterPro" id="IPR058240">
    <property type="entry name" value="rSAM_sf"/>
</dbReference>
<dbReference type="SMART" id="SM00729">
    <property type="entry name" value="Elp3"/>
    <property type="match status" value="1"/>
</dbReference>
<evidence type="ECO:0000256" key="1">
    <source>
        <dbReference type="ARBA" id="ARBA00001966"/>
    </source>
</evidence>
<dbReference type="InterPro" id="IPR006638">
    <property type="entry name" value="Elp3/MiaA/NifB-like_rSAM"/>
</dbReference>
<dbReference type="SFLD" id="SFLDS00029">
    <property type="entry name" value="Radical_SAM"/>
    <property type="match status" value="1"/>
</dbReference>
<dbReference type="PROSITE" id="PS51332">
    <property type="entry name" value="B12_BINDING"/>
    <property type="match status" value="1"/>
</dbReference>
<keyword evidence="2" id="KW-0949">S-adenosyl-L-methionine</keyword>
<accession>A0ABU7PD00</accession>
<evidence type="ECO:0000313" key="8">
    <source>
        <dbReference type="Proteomes" id="UP001344658"/>
    </source>
</evidence>
<keyword evidence="3" id="KW-0479">Metal-binding</keyword>
<evidence type="ECO:0000256" key="5">
    <source>
        <dbReference type="ARBA" id="ARBA00023014"/>
    </source>
</evidence>
<protein>
    <submittedName>
        <fullName evidence="7">Radical SAM protein</fullName>
    </submittedName>
</protein>
<keyword evidence="4" id="KW-0408">Iron</keyword>
<name>A0ABU7PD00_9ACTN</name>
<keyword evidence="5" id="KW-0411">Iron-sulfur</keyword>
<dbReference type="PANTHER" id="PTHR43409:SF7">
    <property type="entry name" value="BLL1977 PROTEIN"/>
    <property type="match status" value="1"/>
</dbReference>
<dbReference type="PANTHER" id="PTHR43409">
    <property type="entry name" value="ANAEROBIC MAGNESIUM-PROTOPORPHYRIN IX MONOMETHYL ESTER CYCLASE-RELATED"/>
    <property type="match status" value="1"/>
</dbReference>
<dbReference type="SFLD" id="SFLDF00430">
    <property type="entry name" value="OxsB-like"/>
    <property type="match status" value="1"/>
</dbReference>
<keyword evidence="8" id="KW-1185">Reference proteome</keyword>
<comment type="caution">
    <text evidence="7">The sequence shown here is derived from an EMBL/GenBank/DDBJ whole genome shotgun (WGS) entry which is preliminary data.</text>
</comment>
<evidence type="ECO:0000256" key="4">
    <source>
        <dbReference type="ARBA" id="ARBA00023004"/>
    </source>
</evidence>
<dbReference type="InterPro" id="IPR051198">
    <property type="entry name" value="BchE-like"/>
</dbReference>
<evidence type="ECO:0000259" key="6">
    <source>
        <dbReference type="PROSITE" id="PS51332"/>
    </source>
</evidence>
<dbReference type="SUPFAM" id="SSF102114">
    <property type="entry name" value="Radical SAM enzymes"/>
    <property type="match status" value="1"/>
</dbReference>
<organism evidence="7 8">
    <name type="scientific">Actinacidiphila polyblastidii</name>
    <dbReference type="NCBI Taxonomy" id="3110430"/>
    <lineage>
        <taxon>Bacteria</taxon>
        <taxon>Bacillati</taxon>
        <taxon>Actinomycetota</taxon>
        <taxon>Actinomycetes</taxon>
        <taxon>Kitasatosporales</taxon>
        <taxon>Streptomycetaceae</taxon>
        <taxon>Actinacidiphila</taxon>
    </lineage>
</organism>
<dbReference type="InterPro" id="IPR006158">
    <property type="entry name" value="Cobalamin-bd"/>
</dbReference>
<dbReference type="RefSeq" id="WP_330796340.1">
    <property type="nucleotide sequence ID" value="NZ_JAZEWV010000012.1"/>
</dbReference>
<dbReference type="EMBL" id="JAZEWV010000012">
    <property type="protein sequence ID" value="MEE4543684.1"/>
    <property type="molecule type" value="Genomic_DNA"/>
</dbReference>
<comment type="cofactor">
    <cofactor evidence="1">
        <name>[4Fe-4S] cluster</name>
        <dbReference type="ChEBI" id="CHEBI:49883"/>
    </cofactor>
</comment>
<evidence type="ECO:0000313" key="7">
    <source>
        <dbReference type="EMBL" id="MEE4543684.1"/>
    </source>
</evidence>
<dbReference type="SFLD" id="SFLDG01082">
    <property type="entry name" value="B12-binding_domain_containing"/>
    <property type="match status" value="1"/>
</dbReference>
<sequence length="726" mass="80327">MLGKDVPHSHDSSDGAEQRRPLDLLLSEAVRHAADVDLSPVDAALPLDPARLRQHVETSLAGRAGRVRVAGTLDRRLVAIERPDGRWTLADLSGKSHSTRSWPAWAAGRIHVDDPDSWLSTARLDEQAVYRLSRPVVLLAALYHPEHFPLPRFPLGISDVARAARATLLGTVALADMQLGLTLPDLVQLVTDQAPDILGISATFGQHDLMIELMDAANALPSPPRVIAGGSLTARNEGLLLNRYPDLLIARGAGELTVQDLMAHWHGDLALHEVHGIGYNGAARGESTLTIGRRRTAKPVSRAQDDFLPELDLLPDTFEHQGVAQLEASRGCTNFCSFCPRGHKGQWAGGTPEDFRWMLGAMGEVFDRYPEISRTLYLVDEEFIGRGPDAVPRALEMAEVLHGARYRWETSCRIDQVSDPQRDVIWHVERAAMWRGLVDRGLRRCLFGVESGVDSILTRFNKETGGEQNALAVRTLSALGVPTRFTYITFDHLMSFEELRATYAYQGRTDLLLRPLPGVPVEEIAHGVRDPQWVQANATGRAFHTGISYMLVSMECLIGAAYTKQVQRAGLAGQVRPSMGRQDAQFADWRIGVCSQWAQLWVDRSFALDYTLKSLEKILDGEPRRHVRTARVVLKDAAYTVLGGLTDAAEQAPAIPVPGQHEVLEQRIRALLDTQIGVLRERMAQTVVDMAGVLPERHADRLRHEHGRWAEAREWQLINAADPCGT</sequence>
<reference evidence="7 8" key="1">
    <citation type="submission" date="2023-12" db="EMBL/GenBank/DDBJ databases">
        <title>Streptomyces sp. V4-01.</title>
        <authorList>
            <person name="Somphong A."/>
            <person name="Phongsopitanun W."/>
        </authorList>
    </citation>
    <scope>NUCLEOTIDE SEQUENCE [LARGE SCALE GENOMIC DNA]</scope>
    <source>
        <strain evidence="7 8">V4-01</strain>
    </source>
</reference>
<feature type="domain" description="B12-binding" evidence="6">
    <location>
        <begin position="134"/>
        <end position="272"/>
    </location>
</feature>
<dbReference type="InterPro" id="IPR034532">
    <property type="entry name" value="OxsB-like"/>
</dbReference>